<dbReference type="Pfam" id="PF00249">
    <property type="entry name" value="Myb_DNA-binding"/>
    <property type="match status" value="2"/>
</dbReference>
<reference evidence="5 6" key="1">
    <citation type="journal article" date="2010" name="Cell">
        <title>The genome of Naegleria gruberi illuminates early eukaryotic versatility.</title>
        <authorList>
            <person name="Fritz-Laylin L.K."/>
            <person name="Prochnik S.E."/>
            <person name="Ginger M.L."/>
            <person name="Dacks J.B."/>
            <person name="Carpenter M.L."/>
            <person name="Field M.C."/>
            <person name="Kuo A."/>
            <person name="Paredez A."/>
            <person name="Chapman J."/>
            <person name="Pham J."/>
            <person name="Shu S."/>
            <person name="Neupane R."/>
            <person name="Cipriano M."/>
            <person name="Mancuso J."/>
            <person name="Tu H."/>
            <person name="Salamov A."/>
            <person name="Lindquist E."/>
            <person name="Shapiro H."/>
            <person name="Lucas S."/>
            <person name="Grigoriev I.V."/>
            <person name="Cande W.Z."/>
            <person name="Fulton C."/>
            <person name="Rokhsar D.S."/>
            <person name="Dawson S.C."/>
        </authorList>
    </citation>
    <scope>NUCLEOTIDE SEQUENCE [LARGE SCALE GENOMIC DNA]</scope>
    <source>
        <strain evidence="5 6">NEG-M</strain>
    </source>
</reference>
<feature type="domain" description="HTH myb-type" evidence="4">
    <location>
        <begin position="1"/>
        <end position="55"/>
    </location>
</feature>
<dbReference type="PANTHER" id="PTHR45614">
    <property type="entry name" value="MYB PROTEIN-RELATED"/>
    <property type="match status" value="1"/>
</dbReference>
<name>D2UY60_NAEGR</name>
<dbReference type="InterPro" id="IPR050560">
    <property type="entry name" value="MYB_TF"/>
</dbReference>
<dbReference type="GO" id="GO:0005634">
    <property type="term" value="C:nucleus"/>
    <property type="evidence" value="ECO:0007669"/>
    <property type="project" value="TreeGrafter"/>
</dbReference>
<dbReference type="GO" id="GO:0000981">
    <property type="term" value="F:DNA-binding transcription factor activity, RNA polymerase II-specific"/>
    <property type="evidence" value="ECO:0007669"/>
    <property type="project" value="TreeGrafter"/>
</dbReference>
<feature type="non-terminal residue" evidence="5">
    <location>
        <position position="112"/>
    </location>
</feature>
<dbReference type="InParanoid" id="D2UY60"/>
<dbReference type="RefSeq" id="XP_002683479.1">
    <property type="nucleotide sequence ID" value="XM_002683433.1"/>
</dbReference>
<evidence type="ECO:0000313" key="5">
    <source>
        <dbReference type="EMBL" id="EFC50735.1"/>
    </source>
</evidence>
<dbReference type="Gene3D" id="1.10.10.60">
    <property type="entry name" value="Homeodomain-like"/>
    <property type="match status" value="2"/>
</dbReference>
<dbReference type="PROSITE" id="PS50090">
    <property type="entry name" value="MYB_LIKE"/>
    <property type="match status" value="2"/>
</dbReference>
<feature type="domain" description="HTH myb-type" evidence="4">
    <location>
        <begin position="56"/>
        <end position="106"/>
    </location>
</feature>
<organism evidence="6">
    <name type="scientific">Naegleria gruberi</name>
    <name type="common">Amoeba</name>
    <dbReference type="NCBI Taxonomy" id="5762"/>
    <lineage>
        <taxon>Eukaryota</taxon>
        <taxon>Discoba</taxon>
        <taxon>Heterolobosea</taxon>
        <taxon>Tetramitia</taxon>
        <taxon>Eutetramitia</taxon>
        <taxon>Vahlkampfiidae</taxon>
        <taxon>Naegleria</taxon>
    </lineage>
</organism>
<dbReference type="PROSITE" id="PS51294">
    <property type="entry name" value="HTH_MYB"/>
    <property type="match status" value="2"/>
</dbReference>
<dbReference type="GeneID" id="8859058"/>
<dbReference type="SMART" id="SM00717">
    <property type="entry name" value="SANT"/>
    <property type="match status" value="2"/>
</dbReference>
<dbReference type="FunFam" id="1.10.10.60:FF:000010">
    <property type="entry name" value="Transcriptional activator Myb isoform A"/>
    <property type="match status" value="1"/>
</dbReference>
<dbReference type="STRING" id="5762.D2UY60"/>
<dbReference type="VEuPathDB" id="AmoebaDB:NAEGRDRAFT_29336"/>
<dbReference type="InterPro" id="IPR017930">
    <property type="entry name" value="Myb_dom"/>
</dbReference>
<feature type="non-terminal residue" evidence="5">
    <location>
        <position position="1"/>
    </location>
</feature>
<dbReference type="InterPro" id="IPR001005">
    <property type="entry name" value="SANT/Myb"/>
</dbReference>
<dbReference type="OrthoDB" id="2143914at2759"/>
<accession>D2UY60</accession>
<dbReference type="AlphaFoldDB" id="D2UY60"/>
<dbReference type="OMA" id="WNDENKC"/>
<gene>
    <name evidence="5" type="ORF">NAEGRDRAFT_29336</name>
</gene>
<dbReference type="Proteomes" id="UP000006671">
    <property type="component" value="Unassembled WGS sequence"/>
</dbReference>
<keyword evidence="2" id="KW-0238">DNA-binding</keyword>
<dbReference type="eggNOG" id="KOG0048">
    <property type="taxonomic scope" value="Eukaryota"/>
</dbReference>
<protein>
    <submittedName>
        <fullName evidence="5">Predicted protein</fullName>
    </submittedName>
</protein>
<evidence type="ECO:0000256" key="2">
    <source>
        <dbReference type="ARBA" id="ARBA00023125"/>
    </source>
</evidence>
<dbReference type="CDD" id="cd00167">
    <property type="entry name" value="SANT"/>
    <property type="match status" value="2"/>
</dbReference>
<dbReference type="FunFam" id="1.10.10.60:FF:000344">
    <property type="entry name" value="Transcription factor MYB44"/>
    <property type="match status" value="1"/>
</dbReference>
<keyword evidence="1" id="KW-0677">Repeat</keyword>
<evidence type="ECO:0000259" key="4">
    <source>
        <dbReference type="PROSITE" id="PS51294"/>
    </source>
</evidence>
<dbReference type="InterPro" id="IPR009057">
    <property type="entry name" value="Homeodomain-like_sf"/>
</dbReference>
<evidence type="ECO:0000259" key="3">
    <source>
        <dbReference type="PROSITE" id="PS50090"/>
    </source>
</evidence>
<evidence type="ECO:0000256" key="1">
    <source>
        <dbReference type="ARBA" id="ARBA00022737"/>
    </source>
</evidence>
<dbReference type="KEGG" id="ngr:NAEGRDRAFT_29336"/>
<sequence length="112" mass="13407">PEVVKGPWTQEEDNQVVELVKKYGAKKWSLIAQHLPGRIGKQCRERWHNHLNPDINKGPWTEEEDRIIYQAHKDYGNKWAQIAKLLPGRTDNAIKNHWNSTMRRKMERERRE</sequence>
<dbReference type="PANTHER" id="PTHR45614:SF25">
    <property type="entry name" value="MYB PROTEIN"/>
    <property type="match status" value="1"/>
</dbReference>
<feature type="domain" description="Myb-like" evidence="3">
    <location>
        <begin position="52"/>
        <end position="102"/>
    </location>
</feature>
<dbReference type="GO" id="GO:0000978">
    <property type="term" value="F:RNA polymerase II cis-regulatory region sequence-specific DNA binding"/>
    <property type="evidence" value="ECO:0007669"/>
    <property type="project" value="TreeGrafter"/>
</dbReference>
<keyword evidence="6" id="KW-1185">Reference proteome</keyword>
<feature type="domain" description="Myb-like" evidence="3">
    <location>
        <begin position="1"/>
        <end position="51"/>
    </location>
</feature>
<dbReference type="SUPFAM" id="SSF46689">
    <property type="entry name" value="Homeodomain-like"/>
    <property type="match status" value="1"/>
</dbReference>
<proteinExistence type="predicted"/>
<dbReference type="EMBL" id="GG738845">
    <property type="protein sequence ID" value="EFC50735.1"/>
    <property type="molecule type" value="Genomic_DNA"/>
</dbReference>
<evidence type="ECO:0000313" key="6">
    <source>
        <dbReference type="Proteomes" id="UP000006671"/>
    </source>
</evidence>